<dbReference type="OrthoDB" id="3012298at2759"/>
<feature type="chain" id="PRO_5040198468" description="Chitin-binding type-3 domain-containing protein" evidence="2">
    <location>
        <begin position="25"/>
        <end position="643"/>
    </location>
</feature>
<evidence type="ECO:0000313" key="4">
    <source>
        <dbReference type="EMBL" id="GJJ73030.1"/>
    </source>
</evidence>
<protein>
    <recommendedName>
        <fullName evidence="3">Chitin-binding type-3 domain-containing protein</fullName>
    </recommendedName>
</protein>
<dbReference type="EMBL" id="BQFW01000007">
    <property type="protein sequence ID" value="GJJ73030.1"/>
    <property type="molecule type" value="Genomic_DNA"/>
</dbReference>
<sequence length="643" mass="68393">MRITTTLVTIASALVLACTLAAQAADTPIVAGYLLINPTDGPSKLKALADNAATIPVNRVFLSFARPGLVYVPGSNTLEHVGLNYATSGDFGFADLKSRVTALQAGGVEVFLSVGGWNYGCFPYLYTYYSVGGYGTTTPNYYKIQENGGSLSACTEANMWCYTCEPQDQNTTLADFDIFPEPSNSTTWQSAQQYIVSKAGGDTPVFHPQMVPGHSWTDPVNKMTQTVPGNDYFVQQKRDPYQDLVYLAKDLGLAGVDIDYEEMWHADYYKNGTSTGPWTSHQTVYKYATIMRDVQLNIQSIMPTLKLATAASAAGGLSTSWWGGNLKNIWYNVFKWYPDVYNFIATGTNGGGVNIMTYDLSDNEQYYECPDANTCTLSEQVNYYMNSYAANNMIAHVGYEIGIPAYPASDHDPTHQLPLVQSELASILAVQGAKGGFFWELYKPAGAATNLDVTTAARQICAAALGASTPRCSGSIPAPGGSVATPSASSPATVTVTKTVTVPAATTTNAPQPTTTQAPGCSAAAWTATGTYTAGAQVSYNGHLYTAQWWSQNNIPTAGAPWTDNGACIGNGATVSPASGDCGGVAAYSSTTAYSSGAKVTYGGFTYAAQWWTQGDVPGSTTGSVWTKGAACGSQLRRRLYNI</sequence>
<evidence type="ECO:0000259" key="3">
    <source>
        <dbReference type="SMART" id="SM00495"/>
    </source>
</evidence>
<name>A0A9P3LWP9_9FUNG</name>
<dbReference type="InterPro" id="IPR036573">
    <property type="entry name" value="CBM_sf_5/12"/>
</dbReference>
<keyword evidence="1" id="KW-0378">Hydrolase</keyword>
<feature type="domain" description="Chitin-binding type-3" evidence="3">
    <location>
        <begin position="585"/>
        <end position="629"/>
    </location>
</feature>
<dbReference type="SMART" id="SM00495">
    <property type="entry name" value="ChtBD3"/>
    <property type="match status" value="2"/>
</dbReference>
<feature type="domain" description="Chitin-binding type-3" evidence="3">
    <location>
        <begin position="523"/>
        <end position="565"/>
    </location>
</feature>
<dbReference type="SUPFAM" id="SSF51445">
    <property type="entry name" value="(Trans)glycosidases"/>
    <property type="match status" value="1"/>
</dbReference>
<dbReference type="InterPro" id="IPR003610">
    <property type="entry name" value="CBM5/12"/>
</dbReference>
<dbReference type="AlphaFoldDB" id="A0A9P3LWP9"/>
<dbReference type="GO" id="GO:0005576">
    <property type="term" value="C:extracellular region"/>
    <property type="evidence" value="ECO:0007669"/>
    <property type="project" value="InterPro"/>
</dbReference>
<dbReference type="Pfam" id="PF02839">
    <property type="entry name" value="CBM_5_12"/>
    <property type="match status" value="2"/>
</dbReference>
<dbReference type="GO" id="GO:0005975">
    <property type="term" value="P:carbohydrate metabolic process"/>
    <property type="evidence" value="ECO:0007669"/>
    <property type="project" value="InterPro"/>
</dbReference>
<dbReference type="SUPFAM" id="SSF51055">
    <property type="entry name" value="Carbohydrate binding domain"/>
    <property type="match status" value="2"/>
</dbReference>
<keyword evidence="5" id="KW-1185">Reference proteome</keyword>
<reference evidence="4" key="2">
    <citation type="journal article" date="2022" name="Microbiol. Resour. Announc.">
        <title>Whole-Genome Sequence of Entomortierella parvispora E1425, a Mucoromycotan Fungus Associated with Burkholderiaceae-Related Endosymbiotic Bacteria.</title>
        <authorList>
            <person name="Herlambang A."/>
            <person name="Guo Y."/>
            <person name="Takashima Y."/>
            <person name="Narisawa K."/>
            <person name="Ohta H."/>
            <person name="Nishizawa T."/>
        </authorList>
    </citation>
    <scope>NUCLEOTIDE SEQUENCE</scope>
    <source>
        <strain evidence="4">E1425</strain>
    </source>
</reference>
<dbReference type="GO" id="GO:0004553">
    <property type="term" value="F:hydrolase activity, hydrolyzing O-glycosyl compounds"/>
    <property type="evidence" value="ECO:0007669"/>
    <property type="project" value="InterPro"/>
</dbReference>
<dbReference type="InterPro" id="IPR017853">
    <property type="entry name" value="GH"/>
</dbReference>
<dbReference type="CDD" id="cd12215">
    <property type="entry name" value="ChiC_BD"/>
    <property type="match status" value="2"/>
</dbReference>
<evidence type="ECO:0000256" key="1">
    <source>
        <dbReference type="ARBA" id="ARBA00022801"/>
    </source>
</evidence>
<accession>A0A9P3LWP9</accession>
<dbReference type="Gene3D" id="3.20.20.80">
    <property type="entry name" value="Glycosidases"/>
    <property type="match status" value="1"/>
</dbReference>
<keyword evidence="2" id="KW-0732">Signal</keyword>
<dbReference type="Gene3D" id="2.10.10.20">
    <property type="entry name" value="Carbohydrate-binding module superfamily 5/12"/>
    <property type="match status" value="2"/>
</dbReference>
<organism evidence="4 5">
    <name type="scientific">Entomortierella parvispora</name>
    <dbReference type="NCBI Taxonomy" id="205924"/>
    <lineage>
        <taxon>Eukaryota</taxon>
        <taxon>Fungi</taxon>
        <taxon>Fungi incertae sedis</taxon>
        <taxon>Mucoromycota</taxon>
        <taxon>Mortierellomycotina</taxon>
        <taxon>Mortierellomycetes</taxon>
        <taxon>Mortierellales</taxon>
        <taxon>Mortierellaceae</taxon>
        <taxon>Entomortierella</taxon>
    </lineage>
</organism>
<proteinExistence type="predicted"/>
<evidence type="ECO:0000313" key="5">
    <source>
        <dbReference type="Proteomes" id="UP000827284"/>
    </source>
</evidence>
<reference evidence="4" key="1">
    <citation type="submission" date="2021-11" db="EMBL/GenBank/DDBJ databases">
        <authorList>
            <person name="Herlambang A."/>
            <person name="Guo Y."/>
            <person name="Takashima Y."/>
            <person name="Nishizawa T."/>
        </authorList>
    </citation>
    <scope>NUCLEOTIDE SEQUENCE</scope>
    <source>
        <strain evidence="4">E1425</strain>
    </source>
</reference>
<gene>
    <name evidence="4" type="ORF">EMPS_05388</name>
</gene>
<dbReference type="GO" id="GO:0030246">
    <property type="term" value="F:carbohydrate binding"/>
    <property type="evidence" value="ECO:0007669"/>
    <property type="project" value="InterPro"/>
</dbReference>
<feature type="signal peptide" evidence="2">
    <location>
        <begin position="1"/>
        <end position="24"/>
    </location>
</feature>
<dbReference type="Proteomes" id="UP000827284">
    <property type="component" value="Unassembled WGS sequence"/>
</dbReference>
<comment type="caution">
    <text evidence="4">The sequence shown here is derived from an EMBL/GenBank/DDBJ whole genome shotgun (WGS) entry which is preliminary data.</text>
</comment>
<evidence type="ECO:0000256" key="2">
    <source>
        <dbReference type="SAM" id="SignalP"/>
    </source>
</evidence>
<dbReference type="PROSITE" id="PS51257">
    <property type="entry name" value="PROKAR_LIPOPROTEIN"/>
    <property type="match status" value="1"/>
</dbReference>